<feature type="compositionally biased region" description="Basic and acidic residues" evidence="4">
    <location>
        <begin position="388"/>
        <end position="415"/>
    </location>
</feature>
<sequence>MATLSRTILGKAQRKEVRSMGFGALLDIPDCTSNHDLLLALANAYEPSTYCLLTPIGKIDITWESVAAVLNLPFYGASFLEQTEAPKAFEAVKKIFEKKTSTQLIDIMNENAKGGRTFRQAYLLYALSNFLMPLSTTAVRDNIFPFIIDVNDPGKYNWIRPIFNSLVEGLTNFKKGLVQSLNGCVYVLQILYFHKQQFGPFNFETRPRPPWIAYWTAEELSKQIALERKSEAGIIKPRKDQPVPDRPIRPKKRVEKNDSLKQEEEKIETKKRKLEHENSSDKRAKKKEKLKTEEKRVAESPDKKNDNLKQEEEKIETKMENENGSDKRSYTSISNNLDRLILRHDRGHLGLLIGQQRNFQNKLLLKEKAKRKDQPVPDRPIRPKKRVEKNDSLKQEEEKIETKKKNLEHENSSDKRAKKKEKMKTEEKRVAESPDKKNDNLKQEEEKIETKMENENGSDKSKYVESEVNESPPDPSIPSFNLHFDSPTVELQVDADKREYVESEVNDSPPDPSIPSFDLHFDSPTVELQVDADKLYEWVMDELENEEETVASLHGKKNVFLKRTNAQTLRPRQQIDNLVVNYFGFLLNDSEKDRFKKYVFCLCSDPFLPDFYKDGELKIIKGEKNTAKDPKHFRYNPPNFDKLKLQGKKLVFLPFCFKEHWSLFAMDIPNNKFYILDSLHGHAIFPNIITYAANYLVNILTVADPGYSPTPSGPTIEFLEMPKQPNKYDCGLFVMKWMEMWERSKEMPRWSNEECGEIRKSLIWEMLFAPQNTEKRNILKKCEDYKVRGKRKPKGREALHTPEVTKPEARVVRERKPAASQMTPYATIGTKTLEKVIARQS</sequence>
<keyword evidence="2" id="KW-0645">Protease</keyword>
<evidence type="ECO:0000256" key="4">
    <source>
        <dbReference type="SAM" id="MobiDB-lite"/>
    </source>
</evidence>
<comment type="caution">
    <text evidence="6">The sequence shown here is derived from an EMBL/GenBank/DDBJ whole genome shotgun (WGS) entry which is preliminary data.</text>
</comment>
<dbReference type="SUPFAM" id="SSF54001">
    <property type="entry name" value="Cysteine proteinases"/>
    <property type="match status" value="1"/>
</dbReference>
<feature type="compositionally biased region" description="Basic and acidic residues" evidence="4">
    <location>
        <begin position="255"/>
        <end position="282"/>
    </location>
</feature>
<feature type="region of interest" description="Disordered" evidence="4">
    <location>
        <begin position="231"/>
        <end position="331"/>
    </location>
</feature>
<feature type="compositionally biased region" description="Basic and acidic residues" evidence="4">
    <location>
        <begin position="290"/>
        <end position="329"/>
    </location>
</feature>
<keyword evidence="3" id="KW-0378">Hydrolase</keyword>
<dbReference type="InterPro" id="IPR038765">
    <property type="entry name" value="Papain-like_cys_pep_sf"/>
</dbReference>
<evidence type="ECO:0000256" key="2">
    <source>
        <dbReference type="ARBA" id="ARBA00022670"/>
    </source>
</evidence>
<name>A0ABU6U9K6_9FABA</name>
<comment type="similarity">
    <text evidence="1">Belongs to the peptidase C48 family.</text>
</comment>
<proteinExistence type="inferred from homology"/>
<feature type="domain" description="Ubiquitin-like protease family profile" evidence="5">
    <location>
        <begin position="559"/>
        <end position="741"/>
    </location>
</feature>
<gene>
    <name evidence="6" type="ORF">PIB30_027974</name>
</gene>
<evidence type="ECO:0000259" key="5">
    <source>
        <dbReference type="PROSITE" id="PS50600"/>
    </source>
</evidence>
<reference evidence="6 7" key="1">
    <citation type="journal article" date="2023" name="Plants (Basel)">
        <title>Bridging the Gap: Combining Genomics and Transcriptomics Approaches to Understand Stylosanthes scabra, an Orphan Legume from the Brazilian Caatinga.</title>
        <authorList>
            <person name="Ferreira-Neto J.R.C."/>
            <person name="da Silva M.D."/>
            <person name="Binneck E."/>
            <person name="de Melo N.F."/>
            <person name="da Silva R.H."/>
            <person name="de Melo A.L.T.M."/>
            <person name="Pandolfi V."/>
            <person name="Bustamante F.O."/>
            <person name="Brasileiro-Vidal A.C."/>
            <person name="Benko-Iseppon A.M."/>
        </authorList>
    </citation>
    <scope>NUCLEOTIDE SEQUENCE [LARGE SCALE GENOMIC DNA]</scope>
    <source>
        <tissue evidence="6">Leaves</tissue>
    </source>
</reference>
<dbReference type="PANTHER" id="PTHR34835">
    <property type="entry name" value="OS07G0283600 PROTEIN-RELATED"/>
    <property type="match status" value="1"/>
</dbReference>
<dbReference type="Pfam" id="PF02902">
    <property type="entry name" value="Peptidase_C48"/>
    <property type="match status" value="1"/>
</dbReference>
<dbReference type="Pfam" id="PF10536">
    <property type="entry name" value="PMD"/>
    <property type="match status" value="1"/>
</dbReference>
<evidence type="ECO:0000256" key="3">
    <source>
        <dbReference type="ARBA" id="ARBA00022801"/>
    </source>
</evidence>
<protein>
    <recommendedName>
        <fullName evidence="5">Ubiquitin-like protease family profile domain-containing protein</fullName>
    </recommendedName>
</protein>
<organism evidence="6 7">
    <name type="scientific">Stylosanthes scabra</name>
    <dbReference type="NCBI Taxonomy" id="79078"/>
    <lineage>
        <taxon>Eukaryota</taxon>
        <taxon>Viridiplantae</taxon>
        <taxon>Streptophyta</taxon>
        <taxon>Embryophyta</taxon>
        <taxon>Tracheophyta</taxon>
        <taxon>Spermatophyta</taxon>
        <taxon>Magnoliopsida</taxon>
        <taxon>eudicotyledons</taxon>
        <taxon>Gunneridae</taxon>
        <taxon>Pentapetalae</taxon>
        <taxon>rosids</taxon>
        <taxon>fabids</taxon>
        <taxon>Fabales</taxon>
        <taxon>Fabaceae</taxon>
        <taxon>Papilionoideae</taxon>
        <taxon>50 kb inversion clade</taxon>
        <taxon>dalbergioids sensu lato</taxon>
        <taxon>Dalbergieae</taxon>
        <taxon>Pterocarpus clade</taxon>
        <taxon>Stylosanthes</taxon>
    </lineage>
</organism>
<feature type="compositionally biased region" description="Basic and acidic residues" evidence="4">
    <location>
        <begin position="366"/>
        <end position="381"/>
    </location>
</feature>
<feature type="compositionally biased region" description="Basic and acidic residues" evidence="4">
    <location>
        <begin position="231"/>
        <end position="248"/>
    </location>
</feature>
<dbReference type="InterPro" id="IPR003653">
    <property type="entry name" value="Peptidase_C48_C"/>
</dbReference>
<feature type="compositionally biased region" description="Basic and acidic residues" evidence="4">
    <location>
        <begin position="423"/>
        <end position="465"/>
    </location>
</feature>
<dbReference type="PROSITE" id="PS50600">
    <property type="entry name" value="ULP_PROTEASE"/>
    <property type="match status" value="1"/>
</dbReference>
<accession>A0ABU6U9K6</accession>
<keyword evidence="7" id="KW-1185">Reference proteome</keyword>
<dbReference type="InterPro" id="IPR019557">
    <property type="entry name" value="AminoTfrase-like_pln_mobile"/>
</dbReference>
<dbReference type="EMBL" id="JASCZI010120938">
    <property type="protein sequence ID" value="MED6157921.1"/>
    <property type="molecule type" value="Genomic_DNA"/>
</dbReference>
<evidence type="ECO:0000313" key="6">
    <source>
        <dbReference type="EMBL" id="MED6157921.1"/>
    </source>
</evidence>
<feature type="region of interest" description="Disordered" evidence="4">
    <location>
        <begin position="366"/>
        <end position="480"/>
    </location>
</feature>
<dbReference type="Gene3D" id="3.40.395.10">
    <property type="entry name" value="Adenoviral Proteinase, Chain A"/>
    <property type="match status" value="1"/>
</dbReference>
<evidence type="ECO:0000313" key="7">
    <source>
        <dbReference type="Proteomes" id="UP001341840"/>
    </source>
</evidence>
<evidence type="ECO:0000256" key="1">
    <source>
        <dbReference type="ARBA" id="ARBA00005234"/>
    </source>
</evidence>
<dbReference type="Proteomes" id="UP001341840">
    <property type="component" value="Unassembled WGS sequence"/>
</dbReference>